<dbReference type="InterPro" id="IPR006426">
    <property type="entry name" value="Asn_synth_AEB"/>
</dbReference>
<dbReference type="InterPro" id="IPR029055">
    <property type="entry name" value="Ntn_hydrolases_N"/>
</dbReference>
<dbReference type="InterPro" id="IPR033738">
    <property type="entry name" value="AsnB_N"/>
</dbReference>
<keyword evidence="6 8" id="KW-0315">Glutamine amidotransferase</keyword>
<keyword evidence="13" id="KW-1185">Reference proteome</keyword>
<evidence type="ECO:0000256" key="1">
    <source>
        <dbReference type="ARBA" id="ARBA00005187"/>
    </source>
</evidence>
<comment type="similarity">
    <text evidence="2">Belongs to the asparagine synthetase family.</text>
</comment>
<feature type="binding site" evidence="9">
    <location>
        <position position="102"/>
    </location>
    <ligand>
        <name>L-glutamine</name>
        <dbReference type="ChEBI" id="CHEBI:58359"/>
    </ligand>
</feature>
<dbReference type="SUPFAM" id="SSF56235">
    <property type="entry name" value="N-terminal nucleophile aminohydrolases (Ntn hydrolases)"/>
    <property type="match status" value="1"/>
</dbReference>
<evidence type="ECO:0000313" key="12">
    <source>
        <dbReference type="EMBL" id="NYT35728.1"/>
    </source>
</evidence>
<dbReference type="Pfam" id="PF00733">
    <property type="entry name" value="Asn_synthase"/>
    <property type="match status" value="1"/>
</dbReference>
<gene>
    <name evidence="12" type="primary">asnB</name>
    <name evidence="12" type="ORF">H0A68_02500</name>
</gene>
<dbReference type="RefSeq" id="WP_129967692.1">
    <property type="nucleotide sequence ID" value="NZ_JACCEW010000001.1"/>
</dbReference>
<dbReference type="InterPro" id="IPR014729">
    <property type="entry name" value="Rossmann-like_a/b/a_fold"/>
</dbReference>
<organism evidence="12 13">
    <name type="scientific">Allopusillimonas soli</name>
    <dbReference type="NCBI Taxonomy" id="659016"/>
    <lineage>
        <taxon>Bacteria</taxon>
        <taxon>Pseudomonadati</taxon>
        <taxon>Pseudomonadota</taxon>
        <taxon>Betaproteobacteria</taxon>
        <taxon>Burkholderiales</taxon>
        <taxon>Alcaligenaceae</taxon>
        <taxon>Allopusillimonas</taxon>
    </lineage>
</organism>
<evidence type="ECO:0000256" key="10">
    <source>
        <dbReference type="PIRSR" id="PIRSR001589-3"/>
    </source>
</evidence>
<dbReference type="GO" id="GO:0005829">
    <property type="term" value="C:cytosol"/>
    <property type="evidence" value="ECO:0007669"/>
    <property type="project" value="TreeGrafter"/>
</dbReference>
<dbReference type="CDD" id="cd01991">
    <property type="entry name" value="Asn_synthase_B_C"/>
    <property type="match status" value="1"/>
</dbReference>
<keyword evidence="4 9" id="KW-0547">Nucleotide-binding</keyword>
<dbReference type="Proteomes" id="UP000580517">
    <property type="component" value="Unassembled WGS sequence"/>
</dbReference>
<dbReference type="InterPro" id="IPR017932">
    <property type="entry name" value="GATase_2_dom"/>
</dbReference>
<dbReference type="SUPFAM" id="SSF52402">
    <property type="entry name" value="Adenine nucleotide alpha hydrolases-like"/>
    <property type="match status" value="1"/>
</dbReference>
<dbReference type="EC" id="6.3.5.4" evidence="3"/>
<accession>A0A853F7D4</accession>
<evidence type="ECO:0000256" key="4">
    <source>
        <dbReference type="ARBA" id="ARBA00022741"/>
    </source>
</evidence>
<dbReference type="Pfam" id="PF13522">
    <property type="entry name" value="GATase_6"/>
    <property type="match status" value="1"/>
</dbReference>
<dbReference type="CDD" id="cd00712">
    <property type="entry name" value="AsnB"/>
    <property type="match status" value="1"/>
</dbReference>
<evidence type="ECO:0000256" key="5">
    <source>
        <dbReference type="ARBA" id="ARBA00022840"/>
    </source>
</evidence>
<dbReference type="PROSITE" id="PS51278">
    <property type="entry name" value="GATASE_TYPE_2"/>
    <property type="match status" value="1"/>
</dbReference>
<name>A0A853F7D4_9BURK</name>
<dbReference type="PANTHER" id="PTHR43284">
    <property type="entry name" value="ASPARAGINE SYNTHETASE (GLUTAMINE-HYDROLYZING)"/>
    <property type="match status" value="1"/>
</dbReference>
<dbReference type="GO" id="GO:0005524">
    <property type="term" value="F:ATP binding"/>
    <property type="evidence" value="ECO:0007669"/>
    <property type="project" value="UniProtKB-KW"/>
</dbReference>
<evidence type="ECO:0000256" key="7">
    <source>
        <dbReference type="ARBA" id="ARBA00048741"/>
    </source>
</evidence>
<dbReference type="GO" id="GO:0006529">
    <property type="term" value="P:asparagine biosynthetic process"/>
    <property type="evidence" value="ECO:0007669"/>
    <property type="project" value="UniProtKB-KW"/>
</dbReference>
<dbReference type="NCBIfam" id="TIGR01536">
    <property type="entry name" value="asn_synth_AEB"/>
    <property type="match status" value="1"/>
</dbReference>
<dbReference type="GO" id="GO:0004066">
    <property type="term" value="F:asparagine synthase (glutamine-hydrolyzing) activity"/>
    <property type="evidence" value="ECO:0007669"/>
    <property type="project" value="UniProtKB-EC"/>
</dbReference>
<dbReference type="AlphaFoldDB" id="A0A853F7D4"/>
<evidence type="ECO:0000256" key="9">
    <source>
        <dbReference type="PIRSR" id="PIRSR001589-2"/>
    </source>
</evidence>
<feature type="domain" description="Glutamine amidotransferase type-2" evidence="11">
    <location>
        <begin position="2"/>
        <end position="216"/>
    </location>
</feature>
<evidence type="ECO:0000256" key="6">
    <source>
        <dbReference type="ARBA" id="ARBA00022962"/>
    </source>
</evidence>
<evidence type="ECO:0000313" key="13">
    <source>
        <dbReference type="Proteomes" id="UP000580517"/>
    </source>
</evidence>
<keyword evidence="8" id="KW-0061">Asparagine biosynthesis</keyword>
<evidence type="ECO:0000256" key="3">
    <source>
        <dbReference type="ARBA" id="ARBA00012737"/>
    </source>
</evidence>
<proteinExistence type="inferred from homology"/>
<feature type="active site" description="For GATase activity" evidence="8">
    <location>
        <position position="2"/>
    </location>
</feature>
<dbReference type="Gene3D" id="3.40.50.620">
    <property type="entry name" value="HUPs"/>
    <property type="match status" value="1"/>
</dbReference>
<dbReference type="Gene3D" id="3.60.20.10">
    <property type="entry name" value="Glutamine Phosphoribosylpyrophosphate, subunit 1, domain 1"/>
    <property type="match status" value="1"/>
</dbReference>
<comment type="caution">
    <text evidence="12">The sequence shown here is derived from an EMBL/GenBank/DDBJ whole genome shotgun (WGS) entry which is preliminary data.</text>
</comment>
<comment type="pathway">
    <text evidence="1">Amino-acid biosynthesis; L-asparagine biosynthesis; L-asparagine from L-aspartate (L-Gln route): step 1/1.</text>
</comment>
<dbReference type="OrthoDB" id="9763290at2"/>
<evidence type="ECO:0000256" key="8">
    <source>
        <dbReference type="PIRSR" id="PIRSR001589-1"/>
    </source>
</evidence>
<dbReference type="InterPro" id="IPR001962">
    <property type="entry name" value="Asn_synthase"/>
</dbReference>
<feature type="site" description="Important for beta-aspartyl-AMP intermediate formation" evidence="10">
    <location>
        <position position="378"/>
    </location>
</feature>
<keyword evidence="12" id="KW-0436">Ligase</keyword>
<evidence type="ECO:0000259" key="11">
    <source>
        <dbReference type="PROSITE" id="PS51278"/>
    </source>
</evidence>
<protein>
    <recommendedName>
        <fullName evidence="3">asparagine synthase (glutamine-hydrolyzing)</fullName>
        <ecNumber evidence="3">6.3.5.4</ecNumber>
    </recommendedName>
</protein>
<sequence length="633" mass="70783">MCGFLGIWGTMRDKRPTLEQGCRRIRHRGPDSEGYWEDEAAGLGLGHVRLAVQDVSAAGHQPMVSNCGRYVLVLNGEIYNHLALRRQLEREGCTAAWRGHSDTETILAAFAAWGVTATLQALTGMFAMALWDRQARVLTLMRDRLGEKPLYWGYTGGRLLFASELKAMTGLPDFDRELDQRALALLLRHNYIPAPYSIYRCIGKLPPGTLLVISEVDFHAGQRPAAQPYWRASGPLTDIESMLSFSNDTQAVDALESVLGQAVQGQLISDVSLGAFLSGGIDSSVVVSLMQQHNPNPVRTFSIGFDDPAYNEAEHAKAVARHLGTQHTELYVGANDALAVVPHLADIYDEPFADASQIPTSLVMRLARQHVTVALSGDGGDELFGGYSRYFRALSWWRRREGIPGMMRPSLALAARAGALLTPGGEVRDKLGKLSDVLSARHAGAFYRQFVSYWRDPASALLRADMPETLFDEPGGNDLFTRMLMLDAVTYLPDDILVKVDRAAMAVSLETRVPMLDHHVFEFARRLPQTYKVRDGKGKWLLRQLLYRHVPQEMVDRPKKGFSVPLANWLRGPLKDWGAALLDPARLQREEVFRPDWIQRKWQEHQAGKRDWSTHLWSVLMTQAWLERHGLGG</sequence>
<keyword evidence="5 9" id="KW-0067">ATP-binding</keyword>
<dbReference type="InterPro" id="IPR051786">
    <property type="entry name" value="ASN_synthetase/amidase"/>
</dbReference>
<feature type="binding site" evidence="9">
    <location>
        <begin position="376"/>
        <end position="377"/>
    </location>
    <ligand>
        <name>ATP</name>
        <dbReference type="ChEBI" id="CHEBI:30616"/>
    </ligand>
</feature>
<reference evidence="12 13" key="1">
    <citation type="submission" date="2020-07" db="EMBL/GenBank/DDBJ databases">
        <title>Taxonomic revisions and descriptions of new bacterial species based on genomic comparisons in the high-G+C-content subgroup of the family Alcaligenaceae.</title>
        <authorList>
            <person name="Szabo A."/>
            <person name="Felfoldi T."/>
        </authorList>
    </citation>
    <scope>NUCLEOTIDE SEQUENCE [LARGE SCALE GENOMIC DNA]</scope>
    <source>
        <strain evidence="12 13">DSM 25264</strain>
    </source>
</reference>
<feature type="binding site" evidence="9">
    <location>
        <position position="303"/>
    </location>
    <ligand>
        <name>ATP</name>
        <dbReference type="ChEBI" id="CHEBI:30616"/>
    </ligand>
</feature>
<dbReference type="PIRSF" id="PIRSF001589">
    <property type="entry name" value="Asn_synthetase_glu-h"/>
    <property type="match status" value="1"/>
</dbReference>
<comment type="catalytic activity">
    <reaction evidence="7">
        <text>L-aspartate + L-glutamine + ATP + H2O = L-asparagine + L-glutamate + AMP + diphosphate + H(+)</text>
        <dbReference type="Rhea" id="RHEA:12228"/>
        <dbReference type="ChEBI" id="CHEBI:15377"/>
        <dbReference type="ChEBI" id="CHEBI:15378"/>
        <dbReference type="ChEBI" id="CHEBI:29985"/>
        <dbReference type="ChEBI" id="CHEBI:29991"/>
        <dbReference type="ChEBI" id="CHEBI:30616"/>
        <dbReference type="ChEBI" id="CHEBI:33019"/>
        <dbReference type="ChEBI" id="CHEBI:58048"/>
        <dbReference type="ChEBI" id="CHEBI:58359"/>
        <dbReference type="ChEBI" id="CHEBI:456215"/>
        <dbReference type="EC" id="6.3.5.4"/>
    </reaction>
</comment>
<evidence type="ECO:0000256" key="2">
    <source>
        <dbReference type="ARBA" id="ARBA00005752"/>
    </source>
</evidence>
<dbReference type="EMBL" id="JACCEW010000001">
    <property type="protein sequence ID" value="NYT35728.1"/>
    <property type="molecule type" value="Genomic_DNA"/>
</dbReference>
<keyword evidence="8" id="KW-0028">Amino-acid biosynthesis</keyword>
<dbReference type="PANTHER" id="PTHR43284:SF1">
    <property type="entry name" value="ASPARAGINE SYNTHETASE"/>
    <property type="match status" value="1"/>
</dbReference>